<evidence type="ECO:0000256" key="2">
    <source>
        <dbReference type="RuleBase" id="RU364082"/>
    </source>
</evidence>
<dbReference type="Gene3D" id="3.40.50.720">
    <property type="entry name" value="NAD(P)-binding Rossmann-like Domain"/>
    <property type="match status" value="1"/>
</dbReference>
<comment type="pathway">
    <text evidence="2">Carbohydrate biosynthesis; dTDP-L-rhamnose biosynthesis.</text>
</comment>
<comment type="caution">
    <text evidence="4">The sequence shown here is derived from an EMBL/GenBank/DDBJ whole genome shotgun (WGS) entry which is preliminary data.</text>
</comment>
<evidence type="ECO:0000259" key="3">
    <source>
        <dbReference type="Pfam" id="PF04321"/>
    </source>
</evidence>
<dbReference type="AlphaFoldDB" id="A0A1F7INH8"/>
<keyword evidence="2" id="KW-0521">NADP</keyword>
<dbReference type="InterPro" id="IPR029903">
    <property type="entry name" value="RmlD-like-bd"/>
</dbReference>
<reference evidence="4 5" key="1">
    <citation type="journal article" date="2016" name="Nat. Commun.">
        <title>Thousands of microbial genomes shed light on interconnected biogeochemical processes in an aquifer system.</title>
        <authorList>
            <person name="Anantharaman K."/>
            <person name="Brown C.T."/>
            <person name="Hug L.A."/>
            <person name="Sharon I."/>
            <person name="Castelle C.J."/>
            <person name="Probst A.J."/>
            <person name="Thomas B.C."/>
            <person name="Singh A."/>
            <person name="Wilkins M.J."/>
            <person name="Karaoz U."/>
            <person name="Brodie E.L."/>
            <person name="Williams K.H."/>
            <person name="Hubbard S.S."/>
            <person name="Banfield J.F."/>
        </authorList>
    </citation>
    <scope>NUCLEOTIDE SEQUENCE [LARGE SCALE GENOMIC DNA]</scope>
</reference>
<organism evidence="4 5">
    <name type="scientific">Candidatus Roizmanbacteria bacterium RIFCSPLOWO2_01_FULL_38_11</name>
    <dbReference type="NCBI Taxonomy" id="1802060"/>
    <lineage>
        <taxon>Bacteria</taxon>
        <taxon>Candidatus Roizmaniibacteriota</taxon>
    </lineage>
</organism>
<protein>
    <recommendedName>
        <fullName evidence="2">dTDP-4-dehydrorhamnose reductase</fullName>
        <ecNumber evidence="2">1.1.1.133</ecNumber>
    </recommendedName>
</protein>
<comment type="function">
    <text evidence="2">Catalyzes the reduction of dTDP-6-deoxy-L-lyxo-4-hexulose to yield dTDP-L-rhamnose.</text>
</comment>
<dbReference type="InterPro" id="IPR036291">
    <property type="entry name" value="NAD(P)-bd_dom_sf"/>
</dbReference>
<dbReference type="Gene3D" id="3.90.25.10">
    <property type="entry name" value="UDP-galactose 4-epimerase, domain 1"/>
    <property type="match status" value="1"/>
</dbReference>
<dbReference type="GO" id="GO:0019305">
    <property type="term" value="P:dTDP-rhamnose biosynthetic process"/>
    <property type="evidence" value="ECO:0007669"/>
    <property type="project" value="UniProtKB-UniPathway"/>
</dbReference>
<dbReference type="STRING" id="1802060.A2957_03470"/>
<dbReference type="Proteomes" id="UP000179072">
    <property type="component" value="Unassembled WGS sequence"/>
</dbReference>
<dbReference type="GO" id="GO:0008831">
    <property type="term" value="F:dTDP-4-dehydrorhamnose reductase activity"/>
    <property type="evidence" value="ECO:0007669"/>
    <property type="project" value="UniProtKB-EC"/>
</dbReference>
<dbReference type="EC" id="1.1.1.133" evidence="2"/>
<comment type="similarity">
    <text evidence="1 2">Belongs to the dTDP-4-dehydrorhamnose reductase family.</text>
</comment>
<feature type="domain" description="RmlD-like substrate binding" evidence="3">
    <location>
        <begin position="4"/>
        <end position="261"/>
    </location>
</feature>
<keyword evidence="2" id="KW-0560">Oxidoreductase</keyword>
<dbReference type="InterPro" id="IPR005913">
    <property type="entry name" value="dTDP_dehydrorham_reduct"/>
</dbReference>
<name>A0A1F7INH8_9BACT</name>
<dbReference type="PANTHER" id="PTHR10491:SF4">
    <property type="entry name" value="METHIONINE ADENOSYLTRANSFERASE 2 SUBUNIT BETA"/>
    <property type="match status" value="1"/>
</dbReference>
<dbReference type="UniPathway" id="UPA00124"/>
<evidence type="ECO:0000313" key="5">
    <source>
        <dbReference type="Proteomes" id="UP000179072"/>
    </source>
</evidence>
<dbReference type="Pfam" id="PF04321">
    <property type="entry name" value="RmlD_sub_bind"/>
    <property type="match status" value="1"/>
</dbReference>
<proteinExistence type="inferred from homology"/>
<dbReference type="EMBL" id="MGAK01000009">
    <property type="protein sequence ID" value="OGK44944.1"/>
    <property type="molecule type" value="Genomic_DNA"/>
</dbReference>
<evidence type="ECO:0000313" key="4">
    <source>
        <dbReference type="EMBL" id="OGK44944.1"/>
    </source>
</evidence>
<accession>A0A1F7INH8</accession>
<gene>
    <name evidence="4" type="ORF">A2957_03470</name>
</gene>
<dbReference type="SUPFAM" id="SSF51735">
    <property type="entry name" value="NAD(P)-binding Rossmann-fold domains"/>
    <property type="match status" value="1"/>
</dbReference>
<evidence type="ECO:0000256" key="1">
    <source>
        <dbReference type="ARBA" id="ARBA00010944"/>
    </source>
</evidence>
<sequence>MKKMTIAASGLDGLIGSRVRELLENEFNFIDLNIRIMDITNRDNVDEVINAHEFDIFLHLAAYTNVDGAEEQKDLAKKINVDGTQYICDAIQRKNKRMAFMSTGFIFDGEHPPYFEDSQPHPISYYGETKYLAEKILQNRAMIVRIDYPYGGHVSYKKDLVESISDELKKGNAMKGIVDQIFTPTLIDDIAYALKHLFQHFSPEIYHIIGADSVSGYDIMTTICDVFGYDRSLISETTYDAFYKNRALRPKKSIMRSKKNSFYSMKTFEQGLKYLRSHS</sequence>
<dbReference type="PANTHER" id="PTHR10491">
    <property type="entry name" value="DTDP-4-DEHYDRORHAMNOSE REDUCTASE"/>
    <property type="match status" value="1"/>
</dbReference>